<dbReference type="Pfam" id="PF20043">
    <property type="entry name" value="DUF6445"/>
    <property type="match status" value="1"/>
</dbReference>
<proteinExistence type="predicted"/>
<organism evidence="1 2">
    <name type="scientific">Parasphingorhabdus cellanae</name>
    <dbReference type="NCBI Taxonomy" id="2806553"/>
    <lineage>
        <taxon>Bacteria</taxon>
        <taxon>Pseudomonadati</taxon>
        <taxon>Pseudomonadota</taxon>
        <taxon>Alphaproteobacteria</taxon>
        <taxon>Sphingomonadales</taxon>
        <taxon>Sphingomonadaceae</taxon>
        <taxon>Parasphingorhabdus</taxon>
    </lineage>
</organism>
<evidence type="ECO:0000313" key="1">
    <source>
        <dbReference type="EMBL" id="QTD57111.1"/>
    </source>
</evidence>
<accession>A0ABX7T673</accession>
<dbReference type="EMBL" id="CP071794">
    <property type="protein sequence ID" value="QTD57111.1"/>
    <property type="molecule type" value="Genomic_DNA"/>
</dbReference>
<reference evidence="1 2" key="1">
    <citation type="submission" date="2021-03" db="EMBL/GenBank/DDBJ databases">
        <title>Complete genome of Parasphingorhabdus_sp.JHSY0214.</title>
        <authorList>
            <person name="Yoo J.H."/>
            <person name="Bae J.W."/>
        </authorList>
    </citation>
    <scope>NUCLEOTIDE SEQUENCE [LARGE SCALE GENOMIC DNA]</scope>
    <source>
        <strain evidence="1 2">JHSY0214</strain>
    </source>
</reference>
<name>A0ABX7T673_9SPHN</name>
<gene>
    <name evidence="1" type="ORF">J4G78_06055</name>
</gene>
<dbReference type="Proteomes" id="UP000663923">
    <property type="component" value="Chromosome"/>
</dbReference>
<keyword evidence="2" id="KW-1185">Reference proteome</keyword>
<sequence>MLPSLLIIDDFLSDPLAARKAALALDYDPSRKNGNYPGHISTMPLDIQGLDDRVSAMINAPVEQAPGTSHGHCRITLKGDKGRSGVHIDPAFYSGILYLSLPEHCKGGTEFFRHKRTGLERVPSDPLAITKAGYADINALIEDVVNRDTLHKAKWKRTMLVPMRFNRLILFSPWLFHNSGAAFGTSPEAGRLVHLMFFAKSQRSVTRP</sequence>
<dbReference type="RefSeq" id="WP_207989338.1">
    <property type="nucleotide sequence ID" value="NZ_CP071794.1"/>
</dbReference>
<protein>
    <submittedName>
        <fullName evidence="1">Uncharacterized protein</fullName>
    </submittedName>
</protein>
<evidence type="ECO:0000313" key="2">
    <source>
        <dbReference type="Proteomes" id="UP000663923"/>
    </source>
</evidence>
<dbReference type="InterPro" id="IPR045617">
    <property type="entry name" value="DUF6445"/>
</dbReference>